<dbReference type="GO" id="GO:0005737">
    <property type="term" value="C:cytoplasm"/>
    <property type="evidence" value="ECO:0007669"/>
    <property type="project" value="TreeGrafter"/>
</dbReference>
<dbReference type="RefSeq" id="WP_207770079.1">
    <property type="nucleotide sequence ID" value="NZ_FZMO01000001.1"/>
</dbReference>
<dbReference type="Gene3D" id="3.20.20.140">
    <property type="entry name" value="Metal-dependent hydrolases"/>
    <property type="match status" value="1"/>
</dbReference>
<dbReference type="AlphaFoldDB" id="A0A2I2KHZ4"/>
<dbReference type="EMBL" id="FZMO01000001">
    <property type="protein sequence ID" value="SNQ45282.1"/>
    <property type="molecule type" value="Genomic_DNA"/>
</dbReference>
<dbReference type="InterPro" id="IPR032466">
    <property type="entry name" value="Metal_Hydrolase"/>
</dbReference>
<keyword evidence="3" id="KW-0378">Hydrolase</keyword>
<evidence type="ECO:0000313" key="3">
    <source>
        <dbReference type="EMBL" id="SNQ45282.1"/>
    </source>
</evidence>
<reference evidence="3 4" key="1">
    <citation type="submission" date="2017-06" db="EMBL/GenBank/DDBJ databases">
        <authorList>
            <person name="Kim H.J."/>
            <person name="Triplett B.A."/>
        </authorList>
    </citation>
    <scope>NUCLEOTIDE SEQUENCE [LARGE SCALE GENOMIC DNA]</scope>
    <source>
        <strain evidence="3">FRACA_ARgP5</strain>
    </source>
</reference>
<dbReference type="GO" id="GO:0016787">
    <property type="term" value="F:hydrolase activity"/>
    <property type="evidence" value="ECO:0007669"/>
    <property type="project" value="UniProtKB-KW"/>
</dbReference>
<feature type="domain" description="Amidohydrolase-related" evidence="2">
    <location>
        <begin position="89"/>
        <end position="378"/>
    </location>
</feature>
<dbReference type="GO" id="GO:0019748">
    <property type="term" value="P:secondary metabolic process"/>
    <property type="evidence" value="ECO:0007669"/>
    <property type="project" value="TreeGrafter"/>
</dbReference>
<dbReference type="Pfam" id="PF04909">
    <property type="entry name" value="Amidohydro_2"/>
    <property type="match status" value="1"/>
</dbReference>
<dbReference type="InterPro" id="IPR032465">
    <property type="entry name" value="ACMSD"/>
</dbReference>
<accession>A0A2I2KHZ4</accession>
<dbReference type="GO" id="GO:0016831">
    <property type="term" value="F:carboxy-lyase activity"/>
    <property type="evidence" value="ECO:0007669"/>
    <property type="project" value="InterPro"/>
</dbReference>
<proteinExistence type="predicted"/>
<dbReference type="InterPro" id="IPR006680">
    <property type="entry name" value="Amidohydro-rel"/>
</dbReference>
<protein>
    <submittedName>
        <fullName evidence="3">Amidohydrolase</fullName>
    </submittedName>
</protein>
<dbReference type="SUPFAM" id="SSF51556">
    <property type="entry name" value="Metallo-dependent hydrolases"/>
    <property type="match status" value="1"/>
</dbReference>
<dbReference type="Proteomes" id="UP000234331">
    <property type="component" value="Unassembled WGS sequence"/>
</dbReference>
<keyword evidence="4" id="KW-1185">Reference proteome</keyword>
<dbReference type="PANTHER" id="PTHR21240:SF28">
    <property type="entry name" value="ISO-OROTATE DECARBOXYLASE (EUROFUNG)"/>
    <property type="match status" value="1"/>
</dbReference>
<evidence type="ECO:0000256" key="1">
    <source>
        <dbReference type="ARBA" id="ARBA00023239"/>
    </source>
</evidence>
<gene>
    <name evidence="3" type="ORF">FRACA_10041</name>
</gene>
<evidence type="ECO:0000259" key="2">
    <source>
        <dbReference type="Pfam" id="PF04909"/>
    </source>
</evidence>
<keyword evidence="1" id="KW-0456">Lyase</keyword>
<organism evidence="3 4">
    <name type="scientific">Frankia canadensis</name>
    <dbReference type="NCBI Taxonomy" id="1836972"/>
    <lineage>
        <taxon>Bacteria</taxon>
        <taxon>Bacillati</taxon>
        <taxon>Actinomycetota</taxon>
        <taxon>Actinomycetes</taxon>
        <taxon>Frankiales</taxon>
        <taxon>Frankiaceae</taxon>
        <taxon>Frankia</taxon>
    </lineage>
</organism>
<dbReference type="PANTHER" id="PTHR21240">
    <property type="entry name" value="2-AMINO-3-CARBOXYLMUCONATE-6-SEMIALDEHYDE DECARBOXYLASE"/>
    <property type="match status" value="1"/>
</dbReference>
<sequence length="378" mass="42736">MLRDDFKLISVDDHVVEPPGVWVDRLPAAYREAGPTIVDQPGHTQAWRYEDNLYSINLLGSPATRIFRTDGTGEDLYARHYDDMVPGAYDVHARLRAMDEDGVWAQLVFPTFPRFAGTRFLNHKDPVLASLCIQAYNDWMIDEWCAAAPDRFIPMICIQLWDPVAAAAEMRRCAAKGARAVTMIETPSPLGLPSFWTDYWNPVFEAAAETGLVLCMHVGTSGKLTTPSPESEAHSDAVPISLCGLNSMASLADLTFSGLLHRYPQVRIALSEGGSGWVPYLLERMDYTWARTRVGVDRSISPSDLFRRHFWTCFISDRTAIENRHAIGLDKLMWESDYPHNDSEWPNSRKFLAEAVTDIPDDDVHRIVELNARDLFRF</sequence>
<name>A0A2I2KHZ4_9ACTN</name>
<evidence type="ECO:0000313" key="4">
    <source>
        <dbReference type="Proteomes" id="UP000234331"/>
    </source>
</evidence>